<dbReference type="InterPro" id="IPR015940">
    <property type="entry name" value="UBA"/>
</dbReference>
<evidence type="ECO:0000256" key="1">
    <source>
        <dbReference type="SAM" id="MobiDB-lite"/>
    </source>
</evidence>
<feature type="region of interest" description="Disordered" evidence="1">
    <location>
        <begin position="78"/>
        <end position="119"/>
    </location>
</feature>
<protein>
    <submittedName>
        <fullName evidence="4">Ubiquitin protein</fullName>
    </submittedName>
</protein>
<dbReference type="SUPFAM" id="SSF54236">
    <property type="entry name" value="Ubiquitin-like"/>
    <property type="match status" value="1"/>
</dbReference>
<dbReference type="EMBL" id="MT418680">
    <property type="protein sequence ID" value="QKF93689.1"/>
    <property type="molecule type" value="Genomic_DNA"/>
</dbReference>
<dbReference type="GO" id="GO:0043161">
    <property type="term" value="P:proteasome-mediated ubiquitin-dependent protein catabolic process"/>
    <property type="evidence" value="ECO:0007669"/>
    <property type="project" value="InterPro"/>
</dbReference>
<dbReference type="Gene3D" id="1.10.8.10">
    <property type="entry name" value="DNA helicase RuvA subunit, C-terminal domain"/>
    <property type="match status" value="1"/>
</dbReference>
<dbReference type="InterPro" id="IPR009060">
    <property type="entry name" value="UBA-like_sf"/>
</dbReference>
<dbReference type="Proteomes" id="UP001162001">
    <property type="component" value="Segment"/>
</dbReference>
<dbReference type="GO" id="GO:0070628">
    <property type="term" value="F:proteasome binding"/>
    <property type="evidence" value="ECO:0007669"/>
    <property type="project" value="TreeGrafter"/>
</dbReference>
<dbReference type="PANTHER" id="PTHR10621">
    <property type="entry name" value="UV EXCISION REPAIR PROTEIN RAD23"/>
    <property type="match status" value="1"/>
</dbReference>
<dbReference type="PROSITE" id="PS50030">
    <property type="entry name" value="UBA"/>
    <property type="match status" value="1"/>
</dbReference>
<reference evidence="4 5" key="1">
    <citation type="submission" date="2020-04" db="EMBL/GenBank/DDBJ databases">
        <title>Advantages and limits of metagenomic assembly and binning of a giant virus.</title>
        <authorList>
            <person name="Schulz F."/>
            <person name="Andreani J."/>
            <person name="Francis R."/>
            <person name="Boudjemaa H."/>
            <person name="Bou Khalil J.Y."/>
            <person name="Lee J."/>
            <person name="La Scola B."/>
            <person name="Woyke T."/>
        </authorList>
    </citation>
    <scope>NUCLEOTIDE SEQUENCE [LARGE SCALE GENOMIC DNA]</scope>
    <source>
        <strain evidence="4 5">FV1/VV64</strain>
    </source>
</reference>
<dbReference type="GO" id="GO:0043130">
    <property type="term" value="F:ubiquitin binding"/>
    <property type="evidence" value="ECO:0007669"/>
    <property type="project" value="TreeGrafter"/>
</dbReference>
<feature type="domain" description="UBA" evidence="2">
    <location>
        <begin position="212"/>
        <end position="253"/>
    </location>
</feature>
<keyword evidence="5" id="KW-1185">Reference proteome</keyword>
<dbReference type="InterPro" id="IPR036353">
    <property type="entry name" value="XPC-bd_sf"/>
</dbReference>
<proteinExistence type="predicted"/>
<dbReference type="PANTHER" id="PTHR10621:SF0">
    <property type="entry name" value="UV EXCISION REPAIR PROTEIN RAD23"/>
    <property type="match status" value="1"/>
</dbReference>
<organism evidence="4 5">
    <name type="scientific">Fadolivirus FV1/VV64</name>
    <dbReference type="NCBI Taxonomy" id="3070911"/>
    <lineage>
        <taxon>Viruses</taxon>
        <taxon>Varidnaviria</taxon>
        <taxon>Bamfordvirae</taxon>
        <taxon>Nucleocytoviricota</taxon>
        <taxon>Megaviricetes</taxon>
        <taxon>Imitervirales</taxon>
        <taxon>Mimiviridae</taxon>
        <taxon>Klosneuvirinae</taxon>
        <taxon>Fadolivirus</taxon>
        <taxon>Fadolivirus algeromassiliense</taxon>
    </lineage>
</organism>
<dbReference type="Pfam" id="PF23195">
    <property type="entry name" value="UBQLN1"/>
    <property type="match status" value="1"/>
</dbReference>
<dbReference type="CDD" id="cd01805">
    <property type="entry name" value="Ubl_Rad23"/>
    <property type="match status" value="1"/>
</dbReference>
<dbReference type="SUPFAM" id="SSF101238">
    <property type="entry name" value="XPC-binding domain"/>
    <property type="match status" value="1"/>
</dbReference>
<dbReference type="GO" id="GO:0006289">
    <property type="term" value="P:nucleotide-excision repair"/>
    <property type="evidence" value="ECO:0007669"/>
    <property type="project" value="InterPro"/>
</dbReference>
<accession>A0A7D3UUS9</accession>
<dbReference type="GO" id="GO:0031593">
    <property type="term" value="F:polyubiquitin modification-dependent protein binding"/>
    <property type="evidence" value="ECO:0007669"/>
    <property type="project" value="TreeGrafter"/>
</dbReference>
<dbReference type="InterPro" id="IPR000626">
    <property type="entry name" value="Ubiquitin-like_dom"/>
</dbReference>
<evidence type="ECO:0000259" key="2">
    <source>
        <dbReference type="PROSITE" id="PS50030"/>
    </source>
</evidence>
<dbReference type="GO" id="GO:0003684">
    <property type="term" value="F:damaged DNA binding"/>
    <property type="evidence" value="ECO:0007669"/>
    <property type="project" value="InterPro"/>
</dbReference>
<dbReference type="InterPro" id="IPR029071">
    <property type="entry name" value="Ubiquitin-like_domsf"/>
</dbReference>
<dbReference type="Pfam" id="PF00240">
    <property type="entry name" value="ubiquitin"/>
    <property type="match status" value="1"/>
</dbReference>
<evidence type="ECO:0000313" key="4">
    <source>
        <dbReference type="EMBL" id="QKF93689.1"/>
    </source>
</evidence>
<feature type="domain" description="Ubiquitin-like" evidence="3">
    <location>
        <begin position="1"/>
        <end position="77"/>
    </location>
</feature>
<feature type="compositionally biased region" description="Polar residues" evidence="1">
    <location>
        <begin position="97"/>
        <end position="114"/>
    </location>
</feature>
<gene>
    <name evidence="4" type="ORF">Fadolivirus_1_231</name>
</gene>
<dbReference type="Gene3D" id="1.10.10.540">
    <property type="entry name" value="XPC-binding domain"/>
    <property type="match status" value="1"/>
</dbReference>
<evidence type="ECO:0000313" key="5">
    <source>
        <dbReference type="Proteomes" id="UP001162001"/>
    </source>
</evidence>
<dbReference type="PROSITE" id="PS50053">
    <property type="entry name" value="UBIQUITIN_2"/>
    <property type="match status" value="1"/>
</dbReference>
<sequence length="259" mass="28516">MKLVLQTLDKKTFDVEVDDNATLGDLKKKVEELKNHPIAQIKLIFSGAVLNENDKKLTDYKLVNDSRVIVLLSPKPATSQAQPAPQAASNVQPAPSTNSVTTQTPAQNQFGNVPSQPPVNLFDMAANAANNAQAGAGGAQGLQQTLTQMLASNPQILMQMLMSNPQIAQFAGQNPQAFLQMVSNPDFLNNIVEVGDQYEEASEFEGMYDNLTDDQKKDVDEMINMGFDFNDIIQYYCLNDHNKEATINILLNQQLDENQ</sequence>
<dbReference type="SMART" id="SM00213">
    <property type="entry name" value="UBQ"/>
    <property type="match status" value="1"/>
</dbReference>
<name>A0A7D3UUS9_9VIRU</name>
<dbReference type="Gene3D" id="3.10.20.90">
    <property type="entry name" value="Phosphatidylinositol 3-kinase Catalytic Subunit, Chain A, domain 1"/>
    <property type="match status" value="1"/>
</dbReference>
<evidence type="ECO:0000259" key="3">
    <source>
        <dbReference type="PROSITE" id="PS50053"/>
    </source>
</evidence>
<feature type="compositionally biased region" description="Low complexity" evidence="1">
    <location>
        <begin position="78"/>
        <end position="96"/>
    </location>
</feature>
<dbReference type="SUPFAM" id="SSF46934">
    <property type="entry name" value="UBA-like"/>
    <property type="match status" value="1"/>
</dbReference>